<accession>A0ABV8DN52</accession>
<dbReference type="Proteomes" id="UP001595696">
    <property type="component" value="Unassembled WGS sequence"/>
</dbReference>
<dbReference type="InterPro" id="IPR012349">
    <property type="entry name" value="Split_barrel_FMN-bd"/>
</dbReference>
<dbReference type="NCBIfam" id="TIGR00026">
    <property type="entry name" value="hi_GC_TIGR00026"/>
    <property type="match status" value="1"/>
</dbReference>
<dbReference type="RefSeq" id="WP_378610688.1">
    <property type="nucleotide sequence ID" value="NZ_JBHSAX010000003.1"/>
</dbReference>
<evidence type="ECO:0000313" key="2">
    <source>
        <dbReference type="Proteomes" id="UP001595696"/>
    </source>
</evidence>
<comment type="caution">
    <text evidence="1">The sequence shown here is derived from an EMBL/GenBank/DDBJ whole genome shotgun (WGS) entry which is preliminary data.</text>
</comment>
<evidence type="ECO:0000313" key="1">
    <source>
        <dbReference type="EMBL" id="MFC3960922.1"/>
    </source>
</evidence>
<name>A0ABV8DN52_9NOCA</name>
<keyword evidence="2" id="KW-1185">Reference proteome</keyword>
<protein>
    <submittedName>
        <fullName evidence="1">Nitroreductase family deazaflavin-dependent oxidoreductase</fullName>
    </submittedName>
</protein>
<gene>
    <name evidence="1" type="ORF">ACFO0B_02840</name>
</gene>
<proteinExistence type="predicted"/>
<reference evidence="2" key="1">
    <citation type="journal article" date="2019" name="Int. J. Syst. Evol. Microbiol.">
        <title>The Global Catalogue of Microorganisms (GCM) 10K type strain sequencing project: providing services to taxonomists for standard genome sequencing and annotation.</title>
        <authorList>
            <consortium name="The Broad Institute Genomics Platform"/>
            <consortium name="The Broad Institute Genome Sequencing Center for Infectious Disease"/>
            <person name="Wu L."/>
            <person name="Ma J."/>
        </authorList>
    </citation>
    <scope>NUCLEOTIDE SEQUENCE [LARGE SCALE GENOMIC DNA]</scope>
    <source>
        <strain evidence="2">CGMCC 4.7330</strain>
    </source>
</reference>
<sequence length="146" mass="15738">MNQVALPRKVRFFNVVVKGLQRVGIALGPVTVLTVRGRKSGQPRSTPVTPFRVDGAEYVLSGIPGSAWAHNVRAADTVELRSGRRTRTARMVEIPVAERGPILRAFAEQVPRGVAMMLDAGVVRTGSADELEAAADRLAPFRIDPA</sequence>
<dbReference type="Gene3D" id="2.30.110.10">
    <property type="entry name" value="Electron Transport, Fmn-binding Protein, Chain A"/>
    <property type="match status" value="1"/>
</dbReference>
<organism evidence="1 2">
    <name type="scientific">Nocardia jiangsuensis</name>
    <dbReference type="NCBI Taxonomy" id="1691563"/>
    <lineage>
        <taxon>Bacteria</taxon>
        <taxon>Bacillati</taxon>
        <taxon>Actinomycetota</taxon>
        <taxon>Actinomycetes</taxon>
        <taxon>Mycobacteriales</taxon>
        <taxon>Nocardiaceae</taxon>
        <taxon>Nocardia</taxon>
    </lineage>
</organism>
<dbReference type="Pfam" id="PF04075">
    <property type="entry name" value="F420H2_quin_red"/>
    <property type="match status" value="1"/>
</dbReference>
<dbReference type="EMBL" id="JBHSAX010000003">
    <property type="protein sequence ID" value="MFC3960922.1"/>
    <property type="molecule type" value="Genomic_DNA"/>
</dbReference>
<dbReference type="InterPro" id="IPR004378">
    <property type="entry name" value="F420H2_quin_Rdtase"/>
</dbReference>